<gene>
    <name evidence="7" type="ORF">C5613_18535</name>
</gene>
<sequence>MRIEPHSTFNQEMFTVTADSGIRPLEGRAALVTGAARNVGRAIALRLASEGARVVVNARSDAEAAQSVVDEIEATGGKAVAALGDITDPEAVTSLVATARETVGPLTIVVCNAAIRSAARIREIEHEEWDATIKTTLYGAFYCVKACLDDMIDAGFGRVVAISGDGPHEGMAGHAHVGAAKFGLEGLMRGLATELGGHGITVNTVSPGIVATTRTFTSEVHRARLQEQIAASLGSNPLGRAIEATEIADLVAYLASPNARFISGQTVHANGGGYHGY</sequence>
<dbReference type="FunFam" id="3.40.50.720:FF:000173">
    <property type="entry name" value="3-oxoacyl-[acyl-carrier protein] reductase"/>
    <property type="match status" value="1"/>
</dbReference>
<accession>A0A2S8JA84</accession>
<protein>
    <recommendedName>
        <fullName evidence="5">3-oxoacyl-[acyl-carrier-protein] reductase MabA</fullName>
    </recommendedName>
</protein>
<evidence type="ECO:0000256" key="5">
    <source>
        <dbReference type="ARBA" id="ARBA00040781"/>
    </source>
</evidence>
<reference evidence="8" key="1">
    <citation type="submission" date="2018-02" db="EMBL/GenBank/DDBJ databases">
        <title>Draft genome sequencing of Rhodococcus opacus KU647198.</title>
        <authorList>
            <person name="Zheng B.-X."/>
        </authorList>
    </citation>
    <scope>NUCLEOTIDE SEQUENCE [LARGE SCALE GENOMIC DNA]</scope>
    <source>
        <strain evidence="8">04-OD7</strain>
    </source>
</reference>
<keyword evidence="4" id="KW-0560">Oxidoreductase</keyword>
<dbReference type="InterPro" id="IPR002347">
    <property type="entry name" value="SDR_fam"/>
</dbReference>
<evidence type="ECO:0000256" key="4">
    <source>
        <dbReference type="ARBA" id="ARBA00023002"/>
    </source>
</evidence>
<evidence type="ECO:0000313" key="8">
    <source>
        <dbReference type="Proteomes" id="UP000239290"/>
    </source>
</evidence>
<evidence type="ECO:0000256" key="3">
    <source>
        <dbReference type="ARBA" id="ARBA00022512"/>
    </source>
</evidence>
<dbReference type="InterPro" id="IPR050259">
    <property type="entry name" value="SDR"/>
</dbReference>
<organism evidence="7 8">
    <name type="scientific">Rhodococcus opacus</name>
    <name type="common">Nocardia opaca</name>
    <dbReference type="NCBI Taxonomy" id="37919"/>
    <lineage>
        <taxon>Bacteria</taxon>
        <taxon>Bacillati</taxon>
        <taxon>Actinomycetota</taxon>
        <taxon>Actinomycetes</taxon>
        <taxon>Mycobacteriales</taxon>
        <taxon>Nocardiaceae</taxon>
        <taxon>Rhodococcus</taxon>
    </lineage>
</organism>
<comment type="catalytic activity">
    <reaction evidence="6">
        <text>a (3R)-hydroxyacyl-[ACP] + NADP(+) = a 3-oxoacyl-[ACP] + NADPH + H(+)</text>
        <dbReference type="Rhea" id="RHEA:17397"/>
        <dbReference type="Rhea" id="RHEA-COMP:9916"/>
        <dbReference type="Rhea" id="RHEA-COMP:9945"/>
        <dbReference type="ChEBI" id="CHEBI:15378"/>
        <dbReference type="ChEBI" id="CHEBI:57783"/>
        <dbReference type="ChEBI" id="CHEBI:58349"/>
        <dbReference type="ChEBI" id="CHEBI:78776"/>
        <dbReference type="ChEBI" id="CHEBI:78827"/>
        <dbReference type="EC" id="1.1.1.100"/>
    </reaction>
    <physiologicalReaction direction="right-to-left" evidence="6">
        <dbReference type="Rhea" id="RHEA:17399"/>
    </physiologicalReaction>
</comment>
<comment type="caution">
    <text evidence="7">The sequence shown here is derived from an EMBL/GenBank/DDBJ whole genome shotgun (WGS) entry which is preliminary data.</text>
</comment>
<dbReference type="PANTHER" id="PTHR42879">
    <property type="entry name" value="3-OXOACYL-(ACYL-CARRIER-PROTEIN) REDUCTASE"/>
    <property type="match status" value="1"/>
</dbReference>
<comment type="subcellular location">
    <subcellularLocation>
        <location evidence="1">Secreted</location>
        <location evidence="1">Cell wall</location>
    </subcellularLocation>
</comment>
<keyword evidence="3" id="KW-0134">Cell wall</keyword>
<dbReference type="Pfam" id="PF13561">
    <property type="entry name" value="adh_short_C2"/>
    <property type="match status" value="1"/>
</dbReference>
<evidence type="ECO:0000256" key="6">
    <source>
        <dbReference type="ARBA" id="ARBA00047400"/>
    </source>
</evidence>
<dbReference type="PRINTS" id="PR00081">
    <property type="entry name" value="GDHRDH"/>
</dbReference>
<dbReference type="AlphaFoldDB" id="A0A2S8JA84"/>
<evidence type="ECO:0000256" key="1">
    <source>
        <dbReference type="ARBA" id="ARBA00004191"/>
    </source>
</evidence>
<proteinExistence type="inferred from homology"/>
<dbReference type="SUPFAM" id="SSF51735">
    <property type="entry name" value="NAD(P)-binding Rossmann-fold domains"/>
    <property type="match status" value="1"/>
</dbReference>
<evidence type="ECO:0000256" key="2">
    <source>
        <dbReference type="ARBA" id="ARBA00006484"/>
    </source>
</evidence>
<dbReference type="PANTHER" id="PTHR42879:SF2">
    <property type="entry name" value="3-OXOACYL-[ACYL-CARRIER-PROTEIN] REDUCTASE FABG"/>
    <property type="match status" value="1"/>
</dbReference>
<keyword evidence="3" id="KW-0964">Secreted</keyword>
<dbReference type="InterPro" id="IPR036291">
    <property type="entry name" value="NAD(P)-bd_dom_sf"/>
</dbReference>
<evidence type="ECO:0000313" key="7">
    <source>
        <dbReference type="EMBL" id="PQP23542.1"/>
    </source>
</evidence>
<comment type="similarity">
    <text evidence="2">Belongs to the short-chain dehydrogenases/reductases (SDR) family.</text>
</comment>
<dbReference type="GO" id="GO:0004316">
    <property type="term" value="F:3-oxoacyl-[acyl-carrier-protein] reductase (NADPH) activity"/>
    <property type="evidence" value="ECO:0007669"/>
    <property type="project" value="UniProtKB-EC"/>
</dbReference>
<name>A0A2S8JA84_RHOOP</name>
<dbReference type="Gene3D" id="3.40.50.720">
    <property type="entry name" value="NAD(P)-binding Rossmann-like Domain"/>
    <property type="match status" value="1"/>
</dbReference>
<dbReference type="Proteomes" id="UP000239290">
    <property type="component" value="Unassembled WGS sequence"/>
</dbReference>
<dbReference type="EMBL" id="PUIO01000020">
    <property type="protein sequence ID" value="PQP23542.1"/>
    <property type="molecule type" value="Genomic_DNA"/>
</dbReference>